<evidence type="ECO:0000313" key="5">
    <source>
        <dbReference type="Proteomes" id="UP001500200"/>
    </source>
</evidence>
<dbReference type="InterPro" id="IPR036291">
    <property type="entry name" value="NAD(P)-bd_dom_sf"/>
</dbReference>
<dbReference type="InterPro" id="IPR052515">
    <property type="entry name" value="Gfo/Idh/MocA_Oxidoreductase"/>
</dbReference>
<accession>A0ABP9SGV8</accession>
<dbReference type="Pfam" id="PF22725">
    <property type="entry name" value="GFO_IDH_MocA_C3"/>
    <property type="match status" value="1"/>
</dbReference>
<dbReference type="EMBL" id="BAABKK010000014">
    <property type="protein sequence ID" value="GAA5194883.1"/>
    <property type="molecule type" value="Genomic_DNA"/>
</dbReference>
<dbReference type="Gene3D" id="3.40.50.720">
    <property type="entry name" value="NAD(P)-binding Rossmann-like Domain"/>
    <property type="match status" value="1"/>
</dbReference>
<feature type="domain" description="Gfo/Idh/MocA-like oxidoreductase N-terminal" evidence="2">
    <location>
        <begin position="14"/>
        <end position="133"/>
    </location>
</feature>
<dbReference type="SUPFAM" id="SSF51735">
    <property type="entry name" value="NAD(P)-binding Rossmann-fold domains"/>
    <property type="match status" value="1"/>
</dbReference>
<dbReference type="Pfam" id="PF01408">
    <property type="entry name" value="GFO_IDH_MocA"/>
    <property type="match status" value="1"/>
</dbReference>
<protein>
    <submittedName>
        <fullName evidence="4">Gfo/Idh/MocA family oxidoreductase</fullName>
    </submittedName>
</protein>
<keyword evidence="5" id="KW-1185">Reference proteome</keyword>
<feature type="domain" description="GFO/IDH/MocA-like oxidoreductase" evidence="3">
    <location>
        <begin position="152"/>
        <end position="273"/>
    </location>
</feature>
<organism evidence="4 5">
    <name type="scientific">Arthrobacter gyeryongensis</name>
    <dbReference type="NCBI Taxonomy" id="1650592"/>
    <lineage>
        <taxon>Bacteria</taxon>
        <taxon>Bacillati</taxon>
        <taxon>Actinomycetota</taxon>
        <taxon>Actinomycetes</taxon>
        <taxon>Micrococcales</taxon>
        <taxon>Micrococcaceae</taxon>
        <taxon>Arthrobacter</taxon>
    </lineage>
</organism>
<dbReference type="RefSeq" id="WP_345449560.1">
    <property type="nucleotide sequence ID" value="NZ_BAABKK010000014.1"/>
</dbReference>
<dbReference type="PANTHER" id="PTHR43249:SF1">
    <property type="entry name" value="D-GLUCOSIDE 3-DEHYDROGENASE"/>
    <property type="match status" value="1"/>
</dbReference>
<dbReference type="Proteomes" id="UP001500200">
    <property type="component" value="Unassembled WGS sequence"/>
</dbReference>
<keyword evidence="1" id="KW-0520">NAD</keyword>
<name>A0ABP9SGV8_9MICC</name>
<dbReference type="InterPro" id="IPR055170">
    <property type="entry name" value="GFO_IDH_MocA-like_dom"/>
</dbReference>
<evidence type="ECO:0000313" key="4">
    <source>
        <dbReference type="EMBL" id="GAA5194883.1"/>
    </source>
</evidence>
<gene>
    <name evidence="4" type="ORF">GCM10023346_23340</name>
</gene>
<dbReference type="PANTHER" id="PTHR43249">
    <property type="entry name" value="UDP-N-ACETYL-2-AMINO-2-DEOXY-D-GLUCURONATE OXIDASE"/>
    <property type="match status" value="1"/>
</dbReference>
<comment type="caution">
    <text evidence="4">The sequence shown here is derived from an EMBL/GenBank/DDBJ whole genome shotgun (WGS) entry which is preliminary data.</text>
</comment>
<evidence type="ECO:0000259" key="3">
    <source>
        <dbReference type="Pfam" id="PF22725"/>
    </source>
</evidence>
<proteinExistence type="predicted"/>
<reference evidence="5" key="1">
    <citation type="journal article" date="2019" name="Int. J. Syst. Evol. Microbiol.">
        <title>The Global Catalogue of Microorganisms (GCM) 10K type strain sequencing project: providing services to taxonomists for standard genome sequencing and annotation.</title>
        <authorList>
            <consortium name="The Broad Institute Genomics Platform"/>
            <consortium name="The Broad Institute Genome Sequencing Center for Infectious Disease"/>
            <person name="Wu L."/>
            <person name="Ma J."/>
        </authorList>
    </citation>
    <scope>NUCLEOTIDE SEQUENCE [LARGE SCALE GENOMIC DNA]</scope>
    <source>
        <strain evidence="5">JCM 18514</strain>
    </source>
</reference>
<sequence>MSETSNAQGAPAEIRAAIVGCGVIGRTHSAAVREFPEVVITALVDVVPEASEALAAKIEAQGDPKPAVFLTLAEALAAAPVDLVIISTPSGLHIQLALEALDAGKHVVIEKPLDVDLSKADEILAAAKAAEAKGLVATVISQHRFDPASRVVDEARRAGRFGTLTSAVASVSWWRSQGYYDSGAWRGTWAMDGGGAIMNQGVHTVDLLLWFLGRPLEISAKTALLAHEGVEVEDTAVATVTFESGALAVLHATTAAYPGLTVRLQVMGSKGSAVIDNDDLAYFHASDAADPSESSAMGILGGGNQAAVELAKYQDDRVEALDPTVYPAGHVRQYRDIIAAIREGRPAGVTVRDAVTALAAVRALYVSATLGQPVLIADVIAGKYNDVEVRTGGAPAHPGTNREEVSA</sequence>
<evidence type="ECO:0000256" key="1">
    <source>
        <dbReference type="ARBA" id="ARBA00023027"/>
    </source>
</evidence>
<evidence type="ECO:0000259" key="2">
    <source>
        <dbReference type="Pfam" id="PF01408"/>
    </source>
</evidence>
<dbReference type="SUPFAM" id="SSF55347">
    <property type="entry name" value="Glyceraldehyde-3-phosphate dehydrogenase-like, C-terminal domain"/>
    <property type="match status" value="1"/>
</dbReference>
<dbReference type="Gene3D" id="3.30.360.10">
    <property type="entry name" value="Dihydrodipicolinate Reductase, domain 2"/>
    <property type="match status" value="1"/>
</dbReference>
<dbReference type="InterPro" id="IPR000683">
    <property type="entry name" value="Gfo/Idh/MocA-like_OxRdtase_N"/>
</dbReference>